<evidence type="ECO:0000259" key="12">
    <source>
        <dbReference type="Pfam" id="PF26002"/>
    </source>
</evidence>
<dbReference type="Pfam" id="PF26002">
    <property type="entry name" value="Beta-barrel_AprE"/>
    <property type="match status" value="1"/>
</dbReference>
<dbReference type="InterPro" id="IPR006144">
    <property type="entry name" value="Secretion_HlyD_CS"/>
</dbReference>
<evidence type="ECO:0000259" key="11">
    <source>
        <dbReference type="Pfam" id="PF25994"/>
    </source>
</evidence>
<keyword evidence="4 9" id="KW-1003">Cell membrane</keyword>
<comment type="caution">
    <text evidence="13">The sequence shown here is derived from an EMBL/GenBank/DDBJ whole genome shotgun (WGS) entry which is preliminary data.</text>
</comment>
<keyword evidence="7 9" id="KW-1133">Transmembrane helix</keyword>
<keyword evidence="5 9" id="KW-0997">Cell inner membrane</keyword>
<name>A0A7Y0DZZ1_9PROT</name>
<evidence type="ECO:0000256" key="2">
    <source>
        <dbReference type="ARBA" id="ARBA00009477"/>
    </source>
</evidence>
<organism evidence="13 14">
    <name type="scientific">Pacificispira spongiicola</name>
    <dbReference type="NCBI Taxonomy" id="2729598"/>
    <lineage>
        <taxon>Bacteria</taxon>
        <taxon>Pseudomonadati</taxon>
        <taxon>Pseudomonadota</taxon>
        <taxon>Alphaproteobacteria</taxon>
        <taxon>Rhodospirillales</taxon>
        <taxon>Rhodospirillaceae</taxon>
        <taxon>Pacificispira</taxon>
    </lineage>
</organism>
<evidence type="ECO:0000256" key="5">
    <source>
        <dbReference type="ARBA" id="ARBA00022519"/>
    </source>
</evidence>
<dbReference type="Gene3D" id="2.40.30.170">
    <property type="match status" value="1"/>
</dbReference>
<proteinExistence type="inferred from homology"/>
<evidence type="ECO:0000256" key="9">
    <source>
        <dbReference type="RuleBase" id="RU365093"/>
    </source>
</evidence>
<dbReference type="AlphaFoldDB" id="A0A7Y0DZZ1"/>
<dbReference type="GO" id="GO:0009306">
    <property type="term" value="P:protein secretion"/>
    <property type="evidence" value="ECO:0007669"/>
    <property type="project" value="InterPro"/>
</dbReference>
<accession>A0A7Y0DZZ1</accession>
<keyword evidence="6 9" id="KW-0812">Transmembrane</keyword>
<dbReference type="Pfam" id="PF25994">
    <property type="entry name" value="HH_AprE"/>
    <property type="match status" value="1"/>
</dbReference>
<dbReference type="GO" id="GO:0005886">
    <property type="term" value="C:plasma membrane"/>
    <property type="evidence" value="ECO:0007669"/>
    <property type="project" value="UniProtKB-SubCell"/>
</dbReference>
<dbReference type="NCBIfam" id="TIGR01843">
    <property type="entry name" value="type_I_hlyD"/>
    <property type="match status" value="1"/>
</dbReference>
<dbReference type="PRINTS" id="PR01490">
    <property type="entry name" value="RTXTOXIND"/>
</dbReference>
<dbReference type="Proteomes" id="UP000539372">
    <property type="component" value="Unassembled WGS sequence"/>
</dbReference>
<dbReference type="PROSITE" id="PS00543">
    <property type="entry name" value="HLYD_FAMILY"/>
    <property type="match status" value="1"/>
</dbReference>
<dbReference type="InterPro" id="IPR058781">
    <property type="entry name" value="HH_AprE-like"/>
</dbReference>
<protein>
    <recommendedName>
        <fullName evidence="9">Membrane fusion protein (MFP) family protein</fullName>
    </recommendedName>
</protein>
<evidence type="ECO:0000313" key="13">
    <source>
        <dbReference type="EMBL" id="NMM44704.1"/>
    </source>
</evidence>
<gene>
    <name evidence="13" type="ORF">HH303_09445</name>
</gene>
<evidence type="ECO:0000256" key="4">
    <source>
        <dbReference type="ARBA" id="ARBA00022475"/>
    </source>
</evidence>
<evidence type="ECO:0000256" key="1">
    <source>
        <dbReference type="ARBA" id="ARBA00004377"/>
    </source>
</evidence>
<evidence type="ECO:0000256" key="3">
    <source>
        <dbReference type="ARBA" id="ARBA00022448"/>
    </source>
</evidence>
<evidence type="ECO:0000256" key="10">
    <source>
        <dbReference type="SAM" id="Coils"/>
    </source>
</evidence>
<dbReference type="InterPro" id="IPR010129">
    <property type="entry name" value="T1SS_HlyD"/>
</dbReference>
<dbReference type="RefSeq" id="WP_169625047.1">
    <property type="nucleotide sequence ID" value="NZ_JABBNT010000002.1"/>
</dbReference>
<evidence type="ECO:0000256" key="8">
    <source>
        <dbReference type="ARBA" id="ARBA00023136"/>
    </source>
</evidence>
<evidence type="ECO:0000313" key="14">
    <source>
        <dbReference type="Proteomes" id="UP000539372"/>
    </source>
</evidence>
<dbReference type="PANTHER" id="PTHR30386:SF26">
    <property type="entry name" value="TRANSPORT PROTEIN COMB"/>
    <property type="match status" value="1"/>
</dbReference>
<keyword evidence="10" id="KW-0175">Coiled coil</keyword>
<sequence>MSAGNWDHGIFEAESNSGSGRNARFWAQVMLFLIAAFFVTALLWAHGAVLDEVTRGEGKVIPSGQTKIVQHFEGGIVAEIAVQEGQIVESGDVIMRVENRLATAELAEKTKQYRSLLAQASRLQAEATGASEIAFPEEVLEHASDRARDQNDVFQTNLTELRGKIKIRETQRVQALQELRQKTAQVTQIENQLEIARQELDLVQPLVAAGAASQQELLTARKTVVQLEAELEDVQLSIPRIRSQIQEATSTIEQELSAFRAKAQQDLSQVRIDAERLREELTAGQDRARRTDIRSPVRGTVNKILINTIGGVVKPGDPVAEIVPLEDSLLIEARIKPADRAQLYPGLKAVVKVSAYDFSIYGGLDAELVDISADTILDEEGKPYYRVRLSTNETSLGEDKPIIPGMTATVDIITGEKTVLQYLLKPIIKARENALNER</sequence>
<keyword evidence="3 9" id="KW-0813">Transport</keyword>
<dbReference type="PANTHER" id="PTHR30386">
    <property type="entry name" value="MEMBRANE FUSION SUBUNIT OF EMRAB-TOLC MULTIDRUG EFFLUX PUMP"/>
    <property type="match status" value="1"/>
</dbReference>
<dbReference type="Gene3D" id="2.40.50.100">
    <property type="match status" value="1"/>
</dbReference>
<dbReference type="InterPro" id="IPR050739">
    <property type="entry name" value="MFP"/>
</dbReference>
<comment type="similarity">
    <text evidence="2 9">Belongs to the membrane fusion protein (MFP) (TC 8.A.1) family.</text>
</comment>
<dbReference type="EMBL" id="JABBNT010000002">
    <property type="protein sequence ID" value="NMM44704.1"/>
    <property type="molecule type" value="Genomic_DNA"/>
</dbReference>
<reference evidence="13 14" key="1">
    <citation type="submission" date="2020-04" db="EMBL/GenBank/DDBJ databases">
        <title>Rhodospirillaceae bacterium KN72 isolated from deep sea.</title>
        <authorList>
            <person name="Zhang D.-C."/>
        </authorList>
    </citation>
    <scope>NUCLEOTIDE SEQUENCE [LARGE SCALE GENOMIC DNA]</scope>
    <source>
        <strain evidence="13 14">KN72</strain>
    </source>
</reference>
<evidence type="ECO:0000256" key="7">
    <source>
        <dbReference type="ARBA" id="ARBA00022989"/>
    </source>
</evidence>
<feature type="transmembrane region" description="Helical" evidence="9">
    <location>
        <begin position="25"/>
        <end position="45"/>
    </location>
</feature>
<evidence type="ECO:0000256" key="6">
    <source>
        <dbReference type="ARBA" id="ARBA00022692"/>
    </source>
</evidence>
<keyword evidence="14" id="KW-1185">Reference proteome</keyword>
<dbReference type="InterPro" id="IPR058982">
    <property type="entry name" value="Beta-barrel_AprE"/>
</dbReference>
<keyword evidence="8 9" id="KW-0472">Membrane</keyword>
<feature type="domain" description="AprE-like beta-barrel" evidence="12">
    <location>
        <begin position="329"/>
        <end position="415"/>
    </location>
</feature>
<feature type="coiled-coil region" evidence="10">
    <location>
        <begin position="172"/>
        <end position="287"/>
    </location>
</feature>
<comment type="subcellular location">
    <subcellularLocation>
        <location evidence="1 9">Cell inner membrane</location>
        <topology evidence="1 9">Single-pass membrane protein</topology>
    </subcellularLocation>
</comment>
<feature type="domain" description="AprE-like long alpha-helical hairpin" evidence="11">
    <location>
        <begin position="102"/>
        <end position="287"/>
    </location>
</feature>